<gene>
    <name evidence="1" type="ORF">QJS04_geneDACA018963</name>
</gene>
<keyword evidence="2" id="KW-1185">Reference proteome</keyword>
<proteinExistence type="predicted"/>
<dbReference type="Proteomes" id="UP001179952">
    <property type="component" value="Unassembled WGS sequence"/>
</dbReference>
<accession>A0AAV8ZZV3</accession>
<organism evidence="1 2">
    <name type="scientific">Acorus gramineus</name>
    <name type="common">Dwarf sweet flag</name>
    <dbReference type="NCBI Taxonomy" id="55184"/>
    <lineage>
        <taxon>Eukaryota</taxon>
        <taxon>Viridiplantae</taxon>
        <taxon>Streptophyta</taxon>
        <taxon>Embryophyta</taxon>
        <taxon>Tracheophyta</taxon>
        <taxon>Spermatophyta</taxon>
        <taxon>Magnoliopsida</taxon>
        <taxon>Liliopsida</taxon>
        <taxon>Acoraceae</taxon>
        <taxon>Acorus</taxon>
    </lineage>
</organism>
<comment type="caution">
    <text evidence="1">The sequence shown here is derived from an EMBL/GenBank/DDBJ whole genome shotgun (WGS) entry which is preliminary data.</text>
</comment>
<dbReference type="AlphaFoldDB" id="A0AAV8ZZV3"/>
<name>A0AAV8ZZV3_ACOGR</name>
<evidence type="ECO:0000313" key="1">
    <source>
        <dbReference type="EMBL" id="KAK1256517.1"/>
    </source>
</evidence>
<protein>
    <submittedName>
        <fullName evidence="1">Uncharacterized protein</fullName>
    </submittedName>
</protein>
<reference evidence="1" key="2">
    <citation type="submission" date="2023-06" db="EMBL/GenBank/DDBJ databases">
        <authorList>
            <person name="Ma L."/>
            <person name="Liu K.-W."/>
            <person name="Li Z."/>
            <person name="Hsiao Y.-Y."/>
            <person name="Qi Y."/>
            <person name="Fu T."/>
            <person name="Tang G."/>
            <person name="Zhang D."/>
            <person name="Sun W.-H."/>
            <person name="Liu D.-K."/>
            <person name="Li Y."/>
            <person name="Chen G.-Z."/>
            <person name="Liu X.-D."/>
            <person name="Liao X.-Y."/>
            <person name="Jiang Y.-T."/>
            <person name="Yu X."/>
            <person name="Hao Y."/>
            <person name="Huang J."/>
            <person name="Zhao X.-W."/>
            <person name="Ke S."/>
            <person name="Chen Y.-Y."/>
            <person name="Wu W.-L."/>
            <person name="Hsu J.-L."/>
            <person name="Lin Y.-F."/>
            <person name="Huang M.-D."/>
            <person name="Li C.-Y."/>
            <person name="Huang L."/>
            <person name="Wang Z.-W."/>
            <person name="Zhao X."/>
            <person name="Zhong W.-Y."/>
            <person name="Peng D.-H."/>
            <person name="Ahmad S."/>
            <person name="Lan S."/>
            <person name="Zhang J.-S."/>
            <person name="Tsai W.-C."/>
            <person name="Van De Peer Y."/>
            <person name="Liu Z.-J."/>
        </authorList>
    </citation>
    <scope>NUCLEOTIDE SEQUENCE</scope>
    <source>
        <strain evidence="1">SCP</strain>
        <tissue evidence="1">Leaves</tissue>
    </source>
</reference>
<dbReference type="EMBL" id="JAUJYN010000124">
    <property type="protein sequence ID" value="KAK1256517.1"/>
    <property type="molecule type" value="Genomic_DNA"/>
</dbReference>
<reference evidence="1" key="1">
    <citation type="journal article" date="2023" name="Nat. Commun.">
        <title>Diploid and tetraploid genomes of Acorus and the evolution of monocots.</title>
        <authorList>
            <person name="Ma L."/>
            <person name="Liu K.W."/>
            <person name="Li Z."/>
            <person name="Hsiao Y.Y."/>
            <person name="Qi Y."/>
            <person name="Fu T."/>
            <person name="Tang G.D."/>
            <person name="Zhang D."/>
            <person name="Sun W.H."/>
            <person name="Liu D.K."/>
            <person name="Li Y."/>
            <person name="Chen G.Z."/>
            <person name="Liu X.D."/>
            <person name="Liao X.Y."/>
            <person name="Jiang Y.T."/>
            <person name="Yu X."/>
            <person name="Hao Y."/>
            <person name="Huang J."/>
            <person name="Zhao X.W."/>
            <person name="Ke S."/>
            <person name="Chen Y.Y."/>
            <person name="Wu W.L."/>
            <person name="Hsu J.L."/>
            <person name="Lin Y.F."/>
            <person name="Huang M.D."/>
            <person name="Li C.Y."/>
            <person name="Huang L."/>
            <person name="Wang Z.W."/>
            <person name="Zhao X."/>
            <person name="Zhong W.Y."/>
            <person name="Peng D.H."/>
            <person name="Ahmad S."/>
            <person name="Lan S."/>
            <person name="Zhang J.S."/>
            <person name="Tsai W.C."/>
            <person name="Van de Peer Y."/>
            <person name="Liu Z.J."/>
        </authorList>
    </citation>
    <scope>NUCLEOTIDE SEQUENCE</scope>
    <source>
        <strain evidence="1">SCP</strain>
    </source>
</reference>
<sequence length="203" mass="22583">MALPPGTGEDDWRVDLIFVFGNIRRFFILRLPLLTMHPQRLWRPPLLLLLLLLLPLYSSFSSSVASAACERDPDIPAEGDVHCRIELGRRTRRRGWSWRRLPDLRASASSMCWRRFGSSKSASTLPTCTALTGGSSHARRAPAAVGAMWFAATCQDRLSSVRVPTDPPCSSKKALSGLLVQDLLVEDGLQLWGTRNSQLEQKA</sequence>
<evidence type="ECO:0000313" key="2">
    <source>
        <dbReference type="Proteomes" id="UP001179952"/>
    </source>
</evidence>